<dbReference type="Gene3D" id="3.40.50.300">
    <property type="entry name" value="P-loop containing nucleotide triphosphate hydrolases"/>
    <property type="match status" value="1"/>
</dbReference>
<dbReference type="SUPFAM" id="SSF52540">
    <property type="entry name" value="P-loop containing nucleoside triphosphate hydrolases"/>
    <property type="match status" value="1"/>
</dbReference>
<gene>
    <name evidence="1" type="ORF">L485_16595</name>
</gene>
<dbReference type="Proteomes" id="UP000015524">
    <property type="component" value="Unassembled WGS sequence"/>
</dbReference>
<dbReference type="EMBL" id="ATIB01000079">
    <property type="protein sequence ID" value="EQA99166.1"/>
    <property type="molecule type" value="Genomic_DNA"/>
</dbReference>
<protein>
    <recommendedName>
        <fullName evidence="3">ATP-binding protein</fullName>
    </recommendedName>
</protein>
<evidence type="ECO:0000313" key="2">
    <source>
        <dbReference type="Proteomes" id="UP000015524"/>
    </source>
</evidence>
<evidence type="ECO:0000313" key="1">
    <source>
        <dbReference type="EMBL" id="EQA99166.1"/>
    </source>
</evidence>
<evidence type="ECO:0008006" key="3">
    <source>
        <dbReference type="Google" id="ProtNLM"/>
    </source>
</evidence>
<sequence>MMWINQPNATFERIEPNPPDAFTPAQSAAGQSIHLPGIVAVVGCDGSGKTRLVKDLVAALRQERPAERRYMGLISGETGDKIKRLPFIGVALEHYLAAKVRRAQDMKKKIPGPFTATIMYLFSLWRVRQLRRLRRRAQSGVLIIAERYPQAEIAGFHYDGPGIAVERSNNRLVRKLAQREQKIYDRMAEHRPALIIRLAIDADTAYSRKSDHPIAELRDKTENMPRIKYNGSRIFEIDATLPYDAVLATALSAVGRVARAI</sequence>
<keyword evidence="2" id="KW-1185">Reference proteome</keyword>
<dbReference type="eggNOG" id="COG0125">
    <property type="taxonomic scope" value="Bacteria"/>
</dbReference>
<reference evidence="1 2" key="1">
    <citation type="journal article" date="2013" name="Genome Announc.">
        <title>Draft Genome Sequence of a Hexachlorocyclohexane-Degrading Bacterium, Sphingobium baderi Strain LL03T.</title>
        <authorList>
            <person name="Kaur J."/>
            <person name="Verma H."/>
            <person name="Tripathi C."/>
            <person name="Khurana J.P."/>
            <person name="Lal R."/>
        </authorList>
    </citation>
    <scope>NUCLEOTIDE SEQUENCE [LARGE SCALE GENOMIC DNA]</scope>
    <source>
        <strain evidence="1 2">LL03</strain>
    </source>
</reference>
<dbReference type="PATRIC" id="fig|1114964.3.peg.3248"/>
<dbReference type="InterPro" id="IPR027417">
    <property type="entry name" value="P-loop_NTPase"/>
</dbReference>
<dbReference type="AlphaFoldDB" id="T0GES4"/>
<comment type="caution">
    <text evidence="1">The sequence shown here is derived from an EMBL/GenBank/DDBJ whole genome shotgun (WGS) entry which is preliminary data.</text>
</comment>
<dbReference type="RefSeq" id="WP_021245903.1">
    <property type="nucleotide sequence ID" value="NZ_ATIB01000079.1"/>
</dbReference>
<accession>T0GES4</accession>
<proteinExistence type="predicted"/>
<name>T0GES4_9SPHN</name>
<organism evidence="1 2">
    <name type="scientific">Sphingobium baderi LL03</name>
    <dbReference type="NCBI Taxonomy" id="1114964"/>
    <lineage>
        <taxon>Bacteria</taxon>
        <taxon>Pseudomonadati</taxon>
        <taxon>Pseudomonadota</taxon>
        <taxon>Alphaproteobacteria</taxon>
        <taxon>Sphingomonadales</taxon>
        <taxon>Sphingomonadaceae</taxon>
        <taxon>Sphingobium</taxon>
    </lineage>
</organism>